<proteinExistence type="predicted"/>
<keyword evidence="4" id="KW-1185">Reference proteome</keyword>
<evidence type="ECO:0000256" key="2">
    <source>
        <dbReference type="SAM" id="Phobius"/>
    </source>
</evidence>
<feature type="transmembrane region" description="Helical" evidence="2">
    <location>
        <begin position="60"/>
        <end position="80"/>
    </location>
</feature>
<dbReference type="EMBL" id="FQZK01000012">
    <property type="protein sequence ID" value="SHJ97591.1"/>
    <property type="molecule type" value="Genomic_DNA"/>
</dbReference>
<keyword evidence="2" id="KW-0812">Transmembrane</keyword>
<dbReference type="RefSeq" id="WP_073380731.1">
    <property type="nucleotide sequence ID" value="NZ_FQZK01000012.1"/>
</dbReference>
<dbReference type="NCBIfam" id="NF038083">
    <property type="entry name" value="CU044_5270_fam"/>
    <property type="match status" value="1"/>
</dbReference>
<evidence type="ECO:0000256" key="1">
    <source>
        <dbReference type="SAM" id="MobiDB-lite"/>
    </source>
</evidence>
<protein>
    <recommendedName>
        <fullName evidence="5">CU044_5270 family protein</fullName>
    </recommendedName>
</protein>
<reference evidence="3 4" key="1">
    <citation type="submission" date="2016-11" db="EMBL/GenBank/DDBJ databases">
        <authorList>
            <person name="Jaros S."/>
            <person name="Januszkiewicz K."/>
            <person name="Wedrychowicz H."/>
        </authorList>
    </citation>
    <scope>NUCLEOTIDE SEQUENCE [LARGE SCALE GENOMIC DNA]</scope>
    <source>
        <strain evidence="3 4">CGMCC 4.5723</strain>
    </source>
</reference>
<keyword evidence="2" id="KW-0472">Membrane</keyword>
<dbReference type="Proteomes" id="UP000184452">
    <property type="component" value="Unassembled WGS sequence"/>
</dbReference>
<dbReference type="STRING" id="758803.SAMN05421803_11237"/>
<evidence type="ECO:0000313" key="3">
    <source>
        <dbReference type="EMBL" id="SHJ97591.1"/>
    </source>
</evidence>
<feature type="region of interest" description="Disordered" evidence="1">
    <location>
        <begin position="152"/>
        <end position="182"/>
    </location>
</feature>
<sequence length="341" mass="36495">MNTDAHDRRPVAWTQAERLLATVEHDLPEGRRQHHKERLMARIHDTSPSPARRPLLRRPAFVVPAALATVGALSAGALLLTGPDTGGTPADAGLTTAIGTVTSTDAAPFLTEISLAAAEASDEHPAPDQYVYTETVTAGIVPTYEDGEIEMRPHGPGTRRSWTSPDGEEAWYTDDSSPEGSFIDNTDVEVGILYPSDEFLRTLTTDPEELLALVYEATEGMGNSPDQQAFDQLGSLLVESRPSPELTSAVYRAVALIPDVQLVDSAVDAAGREGVAVTHLDERSGLRSEWIFDEDTDRFLGSRTVVAEDKGDEGYEVGMVLSTSAVTDSGIADEIGEIPAG</sequence>
<gene>
    <name evidence="3" type="ORF">SAMN05421803_11237</name>
</gene>
<keyword evidence="2" id="KW-1133">Transmembrane helix</keyword>
<dbReference type="InterPro" id="IPR047789">
    <property type="entry name" value="CU044_5270-like"/>
</dbReference>
<evidence type="ECO:0000313" key="4">
    <source>
        <dbReference type="Proteomes" id="UP000184452"/>
    </source>
</evidence>
<dbReference type="OrthoDB" id="3387554at2"/>
<name>A0A1M6NPB5_9ACTN</name>
<dbReference type="AlphaFoldDB" id="A0A1M6NPB5"/>
<accession>A0A1M6NPB5</accession>
<evidence type="ECO:0008006" key="5">
    <source>
        <dbReference type="Google" id="ProtNLM"/>
    </source>
</evidence>
<organism evidence="3 4">
    <name type="scientific">Nocardiopsis flavescens</name>
    <dbReference type="NCBI Taxonomy" id="758803"/>
    <lineage>
        <taxon>Bacteria</taxon>
        <taxon>Bacillati</taxon>
        <taxon>Actinomycetota</taxon>
        <taxon>Actinomycetes</taxon>
        <taxon>Streptosporangiales</taxon>
        <taxon>Nocardiopsidaceae</taxon>
        <taxon>Nocardiopsis</taxon>
    </lineage>
</organism>